<keyword evidence="4" id="KW-0804">Transcription</keyword>
<dbReference type="Proteomes" id="UP000774000">
    <property type="component" value="Unassembled WGS sequence"/>
</dbReference>
<protein>
    <submittedName>
        <fullName evidence="6">DNA-binding transcriptional LysR family regulator</fullName>
    </submittedName>
</protein>
<dbReference type="InterPro" id="IPR036388">
    <property type="entry name" value="WH-like_DNA-bd_sf"/>
</dbReference>
<dbReference type="SUPFAM" id="SSF53850">
    <property type="entry name" value="Periplasmic binding protein-like II"/>
    <property type="match status" value="1"/>
</dbReference>
<reference evidence="6" key="1">
    <citation type="submission" date="2021-01" db="EMBL/GenBank/DDBJ databases">
        <title>Genomic Encyclopedia of Type Strains, Phase IV (KMG-IV): sequencing the most valuable type-strain genomes for metagenomic binning, comparative biology and taxonomic classification.</title>
        <authorList>
            <person name="Goeker M."/>
        </authorList>
    </citation>
    <scope>NUCLEOTIDE SEQUENCE</scope>
    <source>
        <strain evidence="6">DSM 23230</strain>
    </source>
</reference>
<evidence type="ECO:0000256" key="4">
    <source>
        <dbReference type="ARBA" id="ARBA00023163"/>
    </source>
</evidence>
<keyword evidence="2" id="KW-0805">Transcription regulation</keyword>
<dbReference type="Gene3D" id="1.10.10.10">
    <property type="entry name" value="Winged helix-like DNA-binding domain superfamily/Winged helix DNA-binding domain"/>
    <property type="match status" value="1"/>
</dbReference>
<dbReference type="GO" id="GO:0003677">
    <property type="term" value="F:DNA binding"/>
    <property type="evidence" value="ECO:0007669"/>
    <property type="project" value="UniProtKB-KW"/>
</dbReference>
<dbReference type="PROSITE" id="PS50931">
    <property type="entry name" value="HTH_LYSR"/>
    <property type="match status" value="1"/>
</dbReference>
<dbReference type="PANTHER" id="PTHR30419">
    <property type="entry name" value="HTH-TYPE TRANSCRIPTIONAL REGULATOR YBHD"/>
    <property type="match status" value="1"/>
</dbReference>
<dbReference type="InterPro" id="IPR036390">
    <property type="entry name" value="WH_DNA-bd_sf"/>
</dbReference>
<comment type="caution">
    <text evidence="6">The sequence shown here is derived from an EMBL/GenBank/DDBJ whole genome shotgun (WGS) entry which is preliminary data.</text>
</comment>
<dbReference type="GO" id="GO:0003700">
    <property type="term" value="F:DNA-binding transcription factor activity"/>
    <property type="evidence" value="ECO:0007669"/>
    <property type="project" value="InterPro"/>
</dbReference>
<dbReference type="Gene3D" id="3.40.190.290">
    <property type="match status" value="1"/>
</dbReference>
<evidence type="ECO:0000256" key="1">
    <source>
        <dbReference type="ARBA" id="ARBA00009437"/>
    </source>
</evidence>
<evidence type="ECO:0000313" key="7">
    <source>
        <dbReference type="Proteomes" id="UP000774000"/>
    </source>
</evidence>
<dbReference type="FunFam" id="1.10.10.10:FF:000001">
    <property type="entry name" value="LysR family transcriptional regulator"/>
    <property type="match status" value="1"/>
</dbReference>
<dbReference type="GO" id="GO:0005829">
    <property type="term" value="C:cytosol"/>
    <property type="evidence" value="ECO:0007669"/>
    <property type="project" value="TreeGrafter"/>
</dbReference>
<dbReference type="InterPro" id="IPR005119">
    <property type="entry name" value="LysR_subst-bd"/>
</dbReference>
<dbReference type="InterPro" id="IPR050950">
    <property type="entry name" value="HTH-type_LysR_regulators"/>
</dbReference>
<organism evidence="6 7">
    <name type="scientific">Halanaerobacter jeridensis</name>
    <dbReference type="NCBI Taxonomy" id="706427"/>
    <lineage>
        <taxon>Bacteria</taxon>
        <taxon>Bacillati</taxon>
        <taxon>Bacillota</taxon>
        <taxon>Clostridia</taxon>
        <taxon>Halanaerobiales</taxon>
        <taxon>Halobacteroidaceae</taxon>
        <taxon>Halanaerobacter</taxon>
    </lineage>
</organism>
<name>A0A938XVG6_9FIRM</name>
<dbReference type="Pfam" id="PF03466">
    <property type="entry name" value="LysR_substrate"/>
    <property type="match status" value="1"/>
</dbReference>
<feature type="domain" description="HTH lysR-type" evidence="5">
    <location>
        <begin position="3"/>
        <end position="60"/>
    </location>
</feature>
<sequence>MNVNYELYKVFYHVANHLSFSKAAEKLYISQSAVSQSIKTLEEELDTKLFIRSTKQVTLTKEGKTLFEHIKPAFNLIKNGEQNIQDINSFKKGEIHIGANDTICKYFLLPYLKQFHELYPQIHIQITNRTSAKCVELLKEGAVDLIITNLPNQQITEQMEVTKVFSFKDVFIAGPKYNELNQETIKLEHLANYPILMLEEKTTTRTFFNQLMDEFEVELNPEVELGSIDLLIEMAKIGLGISFVPEYCLDSEERGLFTVNLQEKLTTRNLGLVTNEKIPFSTASQKFIELLLD</sequence>
<dbReference type="Pfam" id="PF00126">
    <property type="entry name" value="HTH_1"/>
    <property type="match status" value="1"/>
</dbReference>
<dbReference type="EMBL" id="JAFBDQ010000014">
    <property type="protein sequence ID" value="MBM7557584.1"/>
    <property type="molecule type" value="Genomic_DNA"/>
</dbReference>
<keyword evidence="3 6" id="KW-0238">DNA-binding</keyword>
<dbReference type="InterPro" id="IPR000847">
    <property type="entry name" value="LysR_HTH_N"/>
</dbReference>
<dbReference type="CDD" id="cd05466">
    <property type="entry name" value="PBP2_LTTR_substrate"/>
    <property type="match status" value="1"/>
</dbReference>
<proteinExistence type="inferred from homology"/>
<evidence type="ECO:0000259" key="5">
    <source>
        <dbReference type="PROSITE" id="PS50931"/>
    </source>
</evidence>
<evidence type="ECO:0000256" key="3">
    <source>
        <dbReference type="ARBA" id="ARBA00023125"/>
    </source>
</evidence>
<gene>
    <name evidence="6" type="ORF">JOC47_002450</name>
</gene>
<dbReference type="RefSeq" id="WP_204702329.1">
    <property type="nucleotide sequence ID" value="NZ_JAFBDQ010000014.1"/>
</dbReference>
<keyword evidence="7" id="KW-1185">Reference proteome</keyword>
<accession>A0A938XVG6</accession>
<comment type="similarity">
    <text evidence="1">Belongs to the LysR transcriptional regulatory family.</text>
</comment>
<dbReference type="PRINTS" id="PR00039">
    <property type="entry name" value="HTHLYSR"/>
</dbReference>
<evidence type="ECO:0000256" key="2">
    <source>
        <dbReference type="ARBA" id="ARBA00023015"/>
    </source>
</evidence>
<evidence type="ECO:0000313" key="6">
    <source>
        <dbReference type="EMBL" id="MBM7557584.1"/>
    </source>
</evidence>
<dbReference type="SUPFAM" id="SSF46785">
    <property type="entry name" value="Winged helix' DNA-binding domain"/>
    <property type="match status" value="1"/>
</dbReference>
<dbReference type="AlphaFoldDB" id="A0A938XVG6"/>